<dbReference type="InterPro" id="IPR010496">
    <property type="entry name" value="AL/BT2_dom"/>
</dbReference>
<feature type="chain" id="PRO_5045897393" evidence="1">
    <location>
        <begin position="27"/>
        <end position="225"/>
    </location>
</feature>
<dbReference type="PROSITE" id="PS51257">
    <property type="entry name" value="PROKAR_LIPOPROTEIN"/>
    <property type="match status" value="1"/>
</dbReference>
<reference evidence="3" key="1">
    <citation type="submission" date="2022-10" db="EMBL/GenBank/DDBJ databases">
        <title>Algoriphagus sp. a novel bacteria isolate from halophytes salicornia europaea.</title>
        <authorList>
            <person name="Peng Y."/>
            <person name="Jiang L."/>
            <person name="Lee J."/>
        </authorList>
    </citation>
    <scope>NUCLEOTIDE SEQUENCE</scope>
    <source>
        <strain evidence="3">TR-M5</strain>
    </source>
</reference>
<proteinExistence type="predicted"/>
<evidence type="ECO:0000256" key="1">
    <source>
        <dbReference type="SAM" id="SignalP"/>
    </source>
</evidence>
<dbReference type="Pfam" id="PF06439">
    <property type="entry name" value="3keto-disac_hyd"/>
    <property type="match status" value="1"/>
</dbReference>
<organism evidence="3 4">
    <name type="scientific">Algoriphagus halophytocola</name>
    <dbReference type="NCBI Taxonomy" id="2991499"/>
    <lineage>
        <taxon>Bacteria</taxon>
        <taxon>Pseudomonadati</taxon>
        <taxon>Bacteroidota</taxon>
        <taxon>Cytophagia</taxon>
        <taxon>Cytophagales</taxon>
        <taxon>Cyclobacteriaceae</taxon>
        <taxon>Algoriphagus</taxon>
    </lineage>
</organism>
<protein>
    <submittedName>
        <fullName evidence="3">DUF1080 domain-containing protein</fullName>
    </submittedName>
</protein>
<accession>A0ABY6MLB8</accession>
<feature type="signal peptide" evidence="1">
    <location>
        <begin position="1"/>
        <end position="26"/>
    </location>
</feature>
<sequence>MSKSNSVLLLAILACAAILSSCGAQKHKVEEGFVSLFNGENLDGWVGNKTSYRAENGMIVIDPKGSGGGNLFTEKEYADFIFRFEFQLTPGANNGLGIHAPLEGDAAYVGKELQILDNTAEKFAQLQEYQYHGSVYGVIPAKRGFLKPVGEWNTQEVMVKHPHIKIVLNGETILDGDYLEASKNGTLDQKEHPGLTKSKGHIGFLGHGDVVRFRNISIKELSINQ</sequence>
<name>A0ABY6MLB8_9BACT</name>
<evidence type="ECO:0000313" key="4">
    <source>
        <dbReference type="Proteomes" id="UP001163156"/>
    </source>
</evidence>
<keyword evidence="1" id="KW-0732">Signal</keyword>
<gene>
    <name evidence="3" type="ORF">OM944_00940</name>
</gene>
<keyword evidence="4" id="KW-1185">Reference proteome</keyword>
<dbReference type="EMBL" id="CP110226">
    <property type="protein sequence ID" value="UZD23066.1"/>
    <property type="molecule type" value="Genomic_DNA"/>
</dbReference>
<dbReference type="Gene3D" id="2.60.120.560">
    <property type="entry name" value="Exo-inulinase, domain 1"/>
    <property type="match status" value="1"/>
</dbReference>
<evidence type="ECO:0000259" key="2">
    <source>
        <dbReference type="Pfam" id="PF06439"/>
    </source>
</evidence>
<dbReference type="Proteomes" id="UP001163156">
    <property type="component" value="Chromosome"/>
</dbReference>
<dbReference type="RefSeq" id="WP_264809595.1">
    <property type="nucleotide sequence ID" value="NZ_CP110226.1"/>
</dbReference>
<evidence type="ECO:0000313" key="3">
    <source>
        <dbReference type="EMBL" id="UZD23066.1"/>
    </source>
</evidence>
<feature type="domain" description="3-keto-alpha-glucoside-1,2-lyase/3-keto-2-hydroxy-glucal hydratase" evidence="2">
    <location>
        <begin position="32"/>
        <end position="219"/>
    </location>
</feature>